<reference evidence="1" key="1">
    <citation type="submission" date="2024-02" db="EMBL/GenBank/DDBJ databases">
        <title>Bacterial skin colonization with Propionibacterium avidum as a risk factor for Periprosthetic Joint Infections - a single-center prospective study.</title>
        <authorList>
            <person name="Achermann Y."/>
        </authorList>
    </citation>
    <scope>NUCLEOTIDE SEQUENCE</scope>
    <source>
        <strain evidence="1">PAVI-2017310195</strain>
    </source>
</reference>
<gene>
    <name evidence="1" type="ORF">V7F78_12280</name>
</gene>
<sequence length="401" mass="45568">MANTDLGAAKKAKKDAFYTSWVDIEREMNAYLEYDPDVFRGKTILLPCDDPEWSNFTKYFALHFTEFGIKKLISTSYGYDDNAPTGYEPPTLFDVPDPADDGSVPHGRVFILEDDDLTGDGRVDIDDLTWRYLDGDGDFRSPEVTALRDEADMVITNGPFSLFREFVAWLIEGGVQFSIIGNVNAITYKEVFPLIRDNKLWFGPSITSGDREFRVPDSYPLQAAGFRVDDDGTKYIRVKGVRWFTNIDHGRRHEPMVLMSTVENVKYSKHKEVRGIGYPRYDNYDAIEVGFTDAIPSDEPGLMGVPITFLDRYNPEQFEILGITKTWDDARGLKSRVYPTQTQVAKKTGATSQVGKLNDGPAIRLPEPPSDETYYLVDGEVYVQRYARILIRHRNPAPKKD</sequence>
<comment type="caution">
    <text evidence="1">The sequence shown here is derived from an EMBL/GenBank/DDBJ whole genome shotgun (WGS) entry which is preliminary data.</text>
</comment>
<keyword evidence="1" id="KW-0489">Methyltransferase</keyword>
<dbReference type="Proteomes" id="UP001309299">
    <property type="component" value="Unassembled WGS sequence"/>
</dbReference>
<organism evidence="1 2">
    <name type="scientific">Cutibacterium avidum</name>
    <dbReference type="NCBI Taxonomy" id="33010"/>
    <lineage>
        <taxon>Bacteria</taxon>
        <taxon>Bacillati</taxon>
        <taxon>Actinomycetota</taxon>
        <taxon>Actinomycetes</taxon>
        <taxon>Propionibacteriales</taxon>
        <taxon>Propionibacteriaceae</taxon>
        <taxon>Cutibacterium</taxon>
    </lineage>
</organism>
<evidence type="ECO:0000313" key="2">
    <source>
        <dbReference type="Proteomes" id="UP001309299"/>
    </source>
</evidence>
<dbReference type="AlphaFoldDB" id="A0AB35XPM7"/>
<dbReference type="EMBL" id="JBAKUA010000029">
    <property type="protein sequence ID" value="MEH1547753.1"/>
    <property type="molecule type" value="Genomic_DNA"/>
</dbReference>
<name>A0AB35XPM7_9ACTN</name>
<evidence type="ECO:0000313" key="1">
    <source>
        <dbReference type="EMBL" id="MEH1547753.1"/>
    </source>
</evidence>
<proteinExistence type="predicted"/>
<keyword evidence="1" id="KW-0808">Transferase</keyword>
<dbReference type="GO" id="GO:0008168">
    <property type="term" value="F:methyltransferase activity"/>
    <property type="evidence" value="ECO:0007669"/>
    <property type="project" value="UniProtKB-KW"/>
</dbReference>
<dbReference type="RefSeq" id="WP_016665681.1">
    <property type="nucleotide sequence ID" value="NZ_CABKSM010000001.1"/>
</dbReference>
<dbReference type="Pfam" id="PF13651">
    <property type="entry name" value="EcoRI_methylase"/>
    <property type="match status" value="1"/>
</dbReference>
<dbReference type="GO" id="GO:0032259">
    <property type="term" value="P:methylation"/>
    <property type="evidence" value="ECO:0007669"/>
    <property type="project" value="UniProtKB-KW"/>
</dbReference>
<accession>A0AB35XPM7</accession>
<dbReference type="InterPro" id="IPR025247">
    <property type="entry name" value="EcoRI-like_methylase"/>
</dbReference>
<protein>
    <submittedName>
        <fullName evidence="1">Adenine-specific methyltransferase EcoRI family protein</fullName>
    </submittedName>
</protein>